<organism evidence="2 3">
    <name type="scientific">Knufia fluminis</name>
    <dbReference type="NCBI Taxonomy" id="191047"/>
    <lineage>
        <taxon>Eukaryota</taxon>
        <taxon>Fungi</taxon>
        <taxon>Dikarya</taxon>
        <taxon>Ascomycota</taxon>
        <taxon>Pezizomycotina</taxon>
        <taxon>Eurotiomycetes</taxon>
        <taxon>Chaetothyriomycetidae</taxon>
        <taxon>Chaetothyriales</taxon>
        <taxon>Trichomeriaceae</taxon>
        <taxon>Knufia</taxon>
    </lineage>
</organism>
<proteinExistence type="predicted"/>
<comment type="caution">
    <text evidence="2">The sequence shown here is derived from an EMBL/GenBank/DDBJ whole genome shotgun (WGS) entry which is preliminary data.</text>
</comment>
<evidence type="ECO:0000313" key="3">
    <source>
        <dbReference type="Proteomes" id="UP001316803"/>
    </source>
</evidence>
<evidence type="ECO:0000256" key="1">
    <source>
        <dbReference type="SAM" id="MobiDB-lite"/>
    </source>
</evidence>
<feature type="region of interest" description="Disordered" evidence="1">
    <location>
        <begin position="1"/>
        <end position="22"/>
    </location>
</feature>
<name>A0AAN8FA46_9EURO</name>
<gene>
    <name evidence="2" type="ORF">OHC33_004899</name>
</gene>
<evidence type="ECO:0000313" key="2">
    <source>
        <dbReference type="EMBL" id="KAK5954326.1"/>
    </source>
</evidence>
<accession>A0AAN8FA46</accession>
<reference evidence="2 3" key="1">
    <citation type="submission" date="2022-12" db="EMBL/GenBank/DDBJ databases">
        <title>Genomic features and morphological characterization of a novel Knufia sp. strain isolated from spacecraft assembly facility.</title>
        <authorList>
            <person name="Teixeira M."/>
            <person name="Chander A.M."/>
            <person name="Stajich J.E."/>
            <person name="Venkateswaran K."/>
        </authorList>
    </citation>
    <scope>NUCLEOTIDE SEQUENCE [LARGE SCALE GENOMIC DNA]</scope>
    <source>
        <strain evidence="2 3">FJI-L2-BK-P2</strain>
    </source>
</reference>
<dbReference type="EMBL" id="JAKLMC020000009">
    <property type="protein sequence ID" value="KAK5954326.1"/>
    <property type="molecule type" value="Genomic_DNA"/>
</dbReference>
<feature type="compositionally biased region" description="Polar residues" evidence="1">
    <location>
        <begin position="1"/>
        <end position="20"/>
    </location>
</feature>
<dbReference type="Proteomes" id="UP001316803">
    <property type="component" value="Unassembled WGS sequence"/>
</dbReference>
<protein>
    <submittedName>
        <fullName evidence="2">Uncharacterized protein</fullName>
    </submittedName>
</protein>
<sequence length="78" mass="8306">MGQGSPTPKNKKQNVQSSDARTVYEIKDTKRYGAAGQAAGGALGGQYEREVVWKFKGRDGAATAGGAFATLTRETKKR</sequence>
<keyword evidence="3" id="KW-1185">Reference proteome</keyword>
<dbReference type="AlphaFoldDB" id="A0AAN8FA46"/>